<keyword evidence="6" id="KW-0411">Iron-sulfur</keyword>
<dbReference type="CDD" id="cd00207">
    <property type="entry name" value="fer2"/>
    <property type="match status" value="1"/>
</dbReference>
<dbReference type="InterPro" id="IPR017900">
    <property type="entry name" value="4Fe4S_Fe_S_CS"/>
</dbReference>
<evidence type="ECO:0000259" key="10">
    <source>
        <dbReference type="PROSITE" id="PS51839"/>
    </source>
</evidence>
<dbReference type="InterPro" id="IPR019574">
    <property type="entry name" value="NADH_UbQ_OxRdtase_Gsu_4Fe4S-bd"/>
</dbReference>
<dbReference type="AlphaFoldDB" id="A0A484HHZ8"/>
<keyword evidence="2" id="KW-0479">Metal-binding</keyword>
<dbReference type="Gene3D" id="2.20.25.90">
    <property type="entry name" value="ADC-like domains"/>
    <property type="match status" value="1"/>
</dbReference>
<dbReference type="InterPro" id="IPR006656">
    <property type="entry name" value="Mopterin_OxRdtase"/>
</dbReference>
<dbReference type="SUPFAM" id="SSF54292">
    <property type="entry name" value="2Fe-2S ferredoxin-like"/>
    <property type="match status" value="1"/>
</dbReference>
<dbReference type="InterPro" id="IPR001041">
    <property type="entry name" value="2Fe-2S_ferredoxin-type"/>
</dbReference>
<feature type="domain" description="4Fe-4S ferredoxin-type" evidence="8">
    <location>
        <begin position="186"/>
        <end position="215"/>
    </location>
</feature>
<dbReference type="Pfam" id="PF13510">
    <property type="entry name" value="Fer2_4"/>
    <property type="match status" value="1"/>
</dbReference>
<dbReference type="SUPFAM" id="SSF54862">
    <property type="entry name" value="4Fe-4S ferredoxins"/>
    <property type="match status" value="1"/>
</dbReference>
<proteinExistence type="predicted"/>
<dbReference type="PROSITE" id="PS51669">
    <property type="entry name" value="4FE4S_MOW_BIS_MGD"/>
    <property type="match status" value="1"/>
</dbReference>
<dbReference type="GO" id="GO:0046872">
    <property type="term" value="F:metal ion binding"/>
    <property type="evidence" value="ECO:0007669"/>
    <property type="project" value="UniProtKB-KW"/>
</dbReference>
<reference evidence="11" key="1">
    <citation type="submission" date="2019-01" db="EMBL/GenBank/DDBJ databases">
        <authorList>
            <consortium name="Genoscope - CEA"/>
            <person name="William W."/>
        </authorList>
    </citation>
    <scope>NUCLEOTIDE SEQUENCE</scope>
    <source>
        <strain evidence="11">CR-1</strain>
    </source>
</reference>
<evidence type="ECO:0000256" key="4">
    <source>
        <dbReference type="ARBA" id="ARBA00023002"/>
    </source>
</evidence>
<dbReference type="GO" id="GO:0051539">
    <property type="term" value="F:4 iron, 4 sulfur cluster binding"/>
    <property type="evidence" value="ECO:0007669"/>
    <property type="project" value="UniProtKB-KW"/>
</dbReference>
<feature type="domain" description="4Fe-4S ferredoxin-type" evidence="8">
    <location>
        <begin position="143"/>
        <end position="176"/>
    </location>
</feature>
<dbReference type="FunFam" id="3.30.70.20:FF:000035">
    <property type="entry name" value="Iron hydrogenase 1"/>
    <property type="match status" value="1"/>
</dbReference>
<evidence type="ECO:0000259" key="7">
    <source>
        <dbReference type="PROSITE" id="PS51085"/>
    </source>
</evidence>
<dbReference type="EMBL" id="CAACVI010000001">
    <property type="protein sequence ID" value="VEN72815.1"/>
    <property type="molecule type" value="Genomic_DNA"/>
</dbReference>
<dbReference type="GO" id="GO:0016020">
    <property type="term" value="C:membrane"/>
    <property type="evidence" value="ECO:0007669"/>
    <property type="project" value="TreeGrafter"/>
</dbReference>
<evidence type="ECO:0000256" key="2">
    <source>
        <dbReference type="ARBA" id="ARBA00022723"/>
    </source>
</evidence>
<dbReference type="SUPFAM" id="SSF53706">
    <property type="entry name" value="Formate dehydrogenase/DMSO reductase, domains 1-3"/>
    <property type="match status" value="1"/>
</dbReference>
<evidence type="ECO:0000313" key="11">
    <source>
        <dbReference type="EMBL" id="VEN72815.1"/>
    </source>
</evidence>
<dbReference type="PROSITE" id="PS00198">
    <property type="entry name" value="4FE4S_FER_1"/>
    <property type="match status" value="1"/>
</dbReference>
<dbReference type="GO" id="GO:0008863">
    <property type="term" value="F:formate dehydrogenase (NAD+) activity"/>
    <property type="evidence" value="ECO:0007669"/>
    <property type="project" value="UniProtKB-EC"/>
</dbReference>
<dbReference type="SMART" id="SM00926">
    <property type="entry name" value="Molybdop_Fe4S4"/>
    <property type="match status" value="1"/>
</dbReference>
<gene>
    <name evidence="11" type="primary">fdhA</name>
    <name evidence="11" type="ORF">EPICR_10315</name>
</gene>
<organism evidence="11">
    <name type="scientific">uncultured Desulfobacteraceae bacterium</name>
    <dbReference type="NCBI Taxonomy" id="218296"/>
    <lineage>
        <taxon>Bacteria</taxon>
        <taxon>Pseudomonadati</taxon>
        <taxon>Thermodesulfobacteriota</taxon>
        <taxon>Desulfobacteria</taxon>
        <taxon>Desulfobacterales</taxon>
        <taxon>Desulfobacteraceae</taxon>
        <taxon>environmental samples</taxon>
    </lineage>
</organism>
<evidence type="ECO:0000259" key="8">
    <source>
        <dbReference type="PROSITE" id="PS51379"/>
    </source>
</evidence>
<dbReference type="GO" id="GO:0003954">
    <property type="term" value="F:NADH dehydrogenase activity"/>
    <property type="evidence" value="ECO:0007669"/>
    <property type="project" value="TreeGrafter"/>
</dbReference>
<evidence type="ECO:0000256" key="6">
    <source>
        <dbReference type="ARBA" id="ARBA00023014"/>
    </source>
</evidence>
<dbReference type="Pfam" id="PF12838">
    <property type="entry name" value="Fer4_7"/>
    <property type="match status" value="1"/>
</dbReference>
<dbReference type="PROSITE" id="PS00551">
    <property type="entry name" value="MOLYBDOPTERIN_PROK_1"/>
    <property type="match status" value="1"/>
</dbReference>
<dbReference type="Gene3D" id="3.40.50.740">
    <property type="match status" value="1"/>
</dbReference>
<keyword evidence="1" id="KW-0004">4Fe-4S</keyword>
<feature type="domain" description="4Fe-4S Mo/W bis-MGD-type" evidence="9">
    <location>
        <begin position="219"/>
        <end position="275"/>
    </location>
</feature>
<evidence type="ECO:0000259" key="9">
    <source>
        <dbReference type="PROSITE" id="PS51669"/>
    </source>
</evidence>
<keyword evidence="5" id="KW-0408">Iron</keyword>
<evidence type="ECO:0000256" key="1">
    <source>
        <dbReference type="ARBA" id="ARBA00022485"/>
    </source>
</evidence>
<dbReference type="SMART" id="SM00929">
    <property type="entry name" value="NADH-G_4Fe-4S_3"/>
    <property type="match status" value="1"/>
</dbReference>
<dbReference type="InterPro" id="IPR050123">
    <property type="entry name" value="Prok_molybdopt-oxidoreductase"/>
</dbReference>
<keyword evidence="4 11" id="KW-0560">Oxidoreductase</keyword>
<dbReference type="GO" id="GO:0022904">
    <property type="term" value="P:respiratory electron transport chain"/>
    <property type="evidence" value="ECO:0007669"/>
    <property type="project" value="TreeGrafter"/>
</dbReference>
<feature type="domain" description="2Fe-2S ferredoxin-type" evidence="7">
    <location>
        <begin position="4"/>
        <end position="81"/>
    </location>
</feature>
<dbReference type="InterPro" id="IPR006963">
    <property type="entry name" value="Mopterin_OxRdtase_4Fe-4S_dom"/>
</dbReference>
<dbReference type="Gene3D" id="3.30.70.20">
    <property type="match status" value="1"/>
</dbReference>
<evidence type="ECO:0000256" key="5">
    <source>
        <dbReference type="ARBA" id="ARBA00023004"/>
    </source>
</evidence>
<dbReference type="PANTHER" id="PTHR43105">
    <property type="entry name" value="RESPIRATORY NITRATE REDUCTASE"/>
    <property type="match status" value="1"/>
</dbReference>
<dbReference type="Pfam" id="PF04879">
    <property type="entry name" value="Molybdop_Fe4S4"/>
    <property type="match status" value="1"/>
</dbReference>
<keyword evidence="3" id="KW-0677">Repeat</keyword>
<dbReference type="FunFam" id="2.20.25.90:FF:000001">
    <property type="entry name" value="Formate dehydrogenase subunit alpha"/>
    <property type="match status" value="1"/>
</dbReference>
<protein>
    <submittedName>
        <fullName evidence="11">Formate dehydrogenase, alpha subunit (Selenocysteine-containing)</fullName>
        <ecNumber evidence="11">1.17.1.9</ecNumber>
    </submittedName>
</protein>
<dbReference type="PANTHER" id="PTHR43105:SF14">
    <property type="entry name" value="FORMATE DEHYDROGENASE H"/>
    <property type="match status" value="1"/>
</dbReference>
<feature type="domain" description="4Fe-4S His(Cys)3-ligated-type" evidence="10">
    <location>
        <begin position="81"/>
        <end position="120"/>
    </location>
</feature>
<accession>A0A484HHZ8</accession>
<dbReference type="EC" id="1.17.1.9" evidence="11"/>
<dbReference type="Pfam" id="PF10588">
    <property type="entry name" value="NADH-G_4Fe-4S_3"/>
    <property type="match status" value="1"/>
</dbReference>
<dbReference type="PROSITE" id="PS51839">
    <property type="entry name" value="4FE4S_HC3"/>
    <property type="match status" value="1"/>
</dbReference>
<dbReference type="FunFam" id="3.10.20.740:FF:000003">
    <property type="entry name" value="Formate dehydrogenase subunit alpha"/>
    <property type="match status" value="1"/>
</dbReference>
<dbReference type="PROSITE" id="PS51085">
    <property type="entry name" value="2FE2S_FER_2"/>
    <property type="match status" value="1"/>
</dbReference>
<sequence>MKTDTIAITIDGLKIEAKKGANVLDIALENGIYIPHLCHHPDLVPMGICRLCLVEFDGKWMGISCKMPAKDGMVVKTNTPEVQQARKIAVELIIANHPMNCLSCAKDTTCQLQRAANFIGIEDSRMKRMRRDVKVMPKDESNPFFVRDLSKCVLCGICIRTCDEIVGVNAIDFARRGVNSVVATLADKPIAESNCVSCGECVARCPVGALVPKKHEPPAREVKTVCTYCGVGCNLYLGVRGEEIVGVRGAREAETNHGNLCVKGRYGYGFVNHPDRLKRPLVRKDGELVETDWEEALDVVAQNLSKHKGDEFALLSSARCSNEENYLAQKFTRAVMGTNNIDHCARL</sequence>
<dbReference type="InterPro" id="IPR017896">
    <property type="entry name" value="4Fe4S_Fe-S-bd"/>
</dbReference>
<evidence type="ECO:0000256" key="3">
    <source>
        <dbReference type="ARBA" id="ARBA00022737"/>
    </source>
</evidence>
<dbReference type="PROSITE" id="PS51379">
    <property type="entry name" value="4FE4S_FER_2"/>
    <property type="match status" value="2"/>
</dbReference>
<name>A0A484HHZ8_9BACT</name>
<dbReference type="InterPro" id="IPR027467">
    <property type="entry name" value="MopterinOxRdtase_cofactor_BS"/>
</dbReference>
<dbReference type="Gene3D" id="3.10.20.740">
    <property type="match status" value="1"/>
</dbReference>
<dbReference type="InterPro" id="IPR036010">
    <property type="entry name" value="2Fe-2S_ferredoxin-like_sf"/>
</dbReference>
<dbReference type="Pfam" id="PF00384">
    <property type="entry name" value="Molybdopterin"/>
    <property type="match status" value="1"/>
</dbReference>